<dbReference type="Gene3D" id="1.10.10.10">
    <property type="entry name" value="Winged helix-like DNA-binding domain superfamily/Winged helix DNA-binding domain"/>
    <property type="match status" value="1"/>
</dbReference>
<name>A0A1B9NFY7_9MICO</name>
<evidence type="ECO:0000259" key="1">
    <source>
        <dbReference type="Pfam" id="PF08279"/>
    </source>
</evidence>
<dbReference type="SUPFAM" id="SSF46785">
    <property type="entry name" value="Winged helix' DNA-binding domain"/>
    <property type="match status" value="1"/>
</dbReference>
<keyword evidence="4" id="KW-1185">Reference proteome</keyword>
<dbReference type="InterPro" id="IPR013196">
    <property type="entry name" value="HTH_11"/>
</dbReference>
<sequence length="233" mass="26098">MNRTDRLYALVEELRAVSPRRRSARWLAERFEVSVRTVERDLSALQQSGVPIWAEPGRAGGYALDASATLGPMGFTVDEALAILIGLGTLRRGPFRHAAGTALRKLLAVMPDEDARRATALASRVHLLEPDDEAPIPAEFAAALRANRVVRLEYRRQDGTVTRREVEPLGSIGRDGAWYLIAWCRLRDGVRAFRGDRMISVELTDERPPPRALRREDLHIPFGTLRSVVDDLR</sequence>
<dbReference type="Pfam" id="PF13280">
    <property type="entry name" value="WYL"/>
    <property type="match status" value="1"/>
</dbReference>
<dbReference type="STRING" id="904291.A7J15_00150"/>
<dbReference type="EMBL" id="LXMD01000012">
    <property type="protein sequence ID" value="OCG75517.1"/>
    <property type="molecule type" value="Genomic_DNA"/>
</dbReference>
<dbReference type="RefSeq" id="WP_067022599.1">
    <property type="nucleotide sequence ID" value="NZ_CP038256.1"/>
</dbReference>
<evidence type="ECO:0000313" key="3">
    <source>
        <dbReference type="EMBL" id="OCG75517.1"/>
    </source>
</evidence>
<dbReference type="AlphaFoldDB" id="A0A1B9NFY7"/>
<dbReference type="Proteomes" id="UP000093355">
    <property type="component" value="Unassembled WGS sequence"/>
</dbReference>
<organism evidence="3 4">
    <name type="scientific">Microbacterium sediminis</name>
    <dbReference type="NCBI Taxonomy" id="904291"/>
    <lineage>
        <taxon>Bacteria</taxon>
        <taxon>Bacillati</taxon>
        <taxon>Actinomycetota</taxon>
        <taxon>Actinomycetes</taxon>
        <taxon>Micrococcales</taxon>
        <taxon>Microbacteriaceae</taxon>
        <taxon>Microbacterium</taxon>
    </lineage>
</organism>
<proteinExistence type="predicted"/>
<reference evidence="3 4" key="1">
    <citation type="submission" date="2016-05" db="EMBL/GenBank/DDBJ databases">
        <authorList>
            <person name="Lavstsen T."/>
            <person name="Jespersen J.S."/>
        </authorList>
    </citation>
    <scope>NUCLEOTIDE SEQUENCE [LARGE SCALE GENOMIC DNA]</scope>
    <source>
        <strain evidence="3 4">YLB-01</strain>
    </source>
</reference>
<gene>
    <name evidence="3" type="ORF">A7J15_00150</name>
</gene>
<dbReference type="InterPro" id="IPR051534">
    <property type="entry name" value="CBASS_pafABC_assoc_protein"/>
</dbReference>
<comment type="caution">
    <text evidence="3">The sequence shown here is derived from an EMBL/GenBank/DDBJ whole genome shotgun (WGS) entry which is preliminary data.</text>
</comment>
<dbReference type="InterPro" id="IPR026881">
    <property type="entry name" value="WYL_dom"/>
</dbReference>
<dbReference type="PROSITE" id="PS52050">
    <property type="entry name" value="WYL"/>
    <property type="match status" value="1"/>
</dbReference>
<evidence type="ECO:0000313" key="4">
    <source>
        <dbReference type="Proteomes" id="UP000093355"/>
    </source>
</evidence>
<accession>A0A1B9NFY7</accession>
<evidence type="ECO:0000259" key="2">
    <source>
        <dbReference type="Pfam" id="PF13280"/>
    </source>
</evidence>
<feature type="domain" description="WYL" evidence="2">
    <location>
        <begin position="139"/>
        <end position="202"/>
    </location>
</feature>
<dbReference type="PANTHER" id="PTHR34580">
    <property type="match status" value="1"/>
</dbReference>
<dbReference type="InterPro" id="IPR036388">
    <property type="entry name" value="WH-like_DNA-bd_sf"/>
</dbReference>
<dbReference type="Pfam" id="PF08279">
    <property type="entry name" value="HTH_11"/>
    <property type="match status" value="1"/>
</dbReference>
<feature type="domain" description="Helix-turn-helix type 11" evidence="1">
    <location>
        <begin position="6"/>
        <end position="62"/>
    </location>
</feature>
<dbReference type="OrthoDB" id="3171994at2"/>
<dbReference type="InterPro" id="IPR036390">
    <property type="entry name" value="WH_DNA-bd_sf"/>
</dbReference>
<dbReference type="PANTHER" id="PTHR34580:SF3">
    <property type="entry name" value="PROTEIN PAFB"/>
    <property type="match status" value="1"/>
</dbReference>
<protein>
    <submittedName>
        <fullName evidence="3">Transcriptional regulator</fullName>
    </submittedName>
</protein>